<evidence type="ECO:0000256" key="2">
    <source>
        <dbReference type="SAM" id="SignalP"/>
    </source>
</evidence>
<reference evidence="3 4" key="2">
    <citation type="journal article" date="2016" name="Genome Announc.">
        <title>Complete Genome Sequence of Sphingopyxis terrae Strain 203-1 (NBRC 111660), a Polyethylene Glycol Degrader.</title>
        <authorList>
            <person name="Ohtsubo Y."/>
            <person name="Nonoyama S."/>
            <person name="Nagata Y."/>
            <person name="Numata M."/>
            <person name="Tsuchikane K."/>
            <person name="Hosoyama A."/>
            <person name="Yamazoe A."/>
            <person name="Tsuda M."/>
            <person name="Fujita N."/>
            <person name="Kawai F."/>
        </authorList>
    </citation>
    <scope>NUCLEOTIDE SEQUENCE [LARGE SCALE GENOMIC DNA]</scope>
    <source>
        <strain evidence="3 4">203-1</strain>
    </source>
</reference>
<name>A0A142VYE3_9SPHN</name>
<proteinExistence type="predicted"/>
<keyword evidence="2" id="KW-0732">Signal</keyword>
<dbReference type="KEGG" id="ster:AOA14_09470"/>
<organism evidence="3 4">
    <name type="scientific">Sphingopyxis terrae subsp. terrae NBRC 15098</name>
    <dbReference type="NCBI Taxonomy" id="1219058"/>
    <lineage>
        <taxon>Bacteria</taxon>
        <taxon>Pseudomonadati</taxon>
        <taxon>Pseudomonadota</taxon>
        <taxon>Alphaproteobacteria</taxon>
        <taxon>Sphingomonadales</taxon>
        <taxon>Sphingomonadaceae</taxon>
        <taxon>Sphingopyxis</taxon>
    </lineage>
</organism>
<feature type="signal peptide" evidence="2">
    <location>
        <begin position="1"/>
        <end position="24"/>
    </location>
</feature>
<evidence type="ECO:0000313" key="3">
    <source>
        <dbReference type="EMBL" id="AMU94830.1"/>
    </source>
</evidence>
<feature type="region of interest" description="Disordered" evidence="1">
    <location>
        <begin position="42"/>
        <end position="69"/>
    </location>
</feature>
<gene>
    <name evidence="3" type="ORF">AOA14_09470</name>
</gene>
<feature type="chain" id="PRO_5007502511" evidence="2">
    <location>
        <begin position="25"/>
        <end position="94"/>
    </location>
</feature>
<dbReference type="GeneID" id="303001454"/>
<evidence type="ECO:0000313" key="4">
    <source>
        <dbReference type="Proteomes" id="UP000076234"/>
    </source>
</evidence>
<dbReference type="STRING" id="1219058.AOA14_09470"/>
<reference evidence="4" key="1">
    <citation type="submission" date="2015-11" db="EMBL/GenBank/DDBJ databases">
        <title>Complete genome sequence of a polyethylene glycol-degrading strain Sphingopyxis terrae strain 203-1 (NBRC 15098).</title>
        <authorList>
            <person name="Yoshiyuki O."/>
            <person name="Shouta N."/>
            <person name="Nagata Y."/>
            <person name="Numata M."/>
            <person name="Tsuchikane K."/>
            <person name="Hosoyama A."/>
            <person name="Yamazoe A."/>
            <person name="Tsuda M."/>
            <person name="Fujita N."/>
            <person name="Kawai F."/>
        </authorList>
    </citation>
    <scope>NUCLEOTIDE SEQUENCE [LARGE SCALE GENOMIC DNA]</scope>
    <source>
        <strain evidence="4">203-1</strain>
    </source>
</reference>
<dbReference type="Proteomes" id="UP000076234">
    <property type="component" value="Chromosome"/>
</dbReference>
<dbReference type="RefSeq" id="WP_003041572.1">
    <property type="nucleotide sequence ID" value="NZ_CP013342.1"/>
</dbReference>
<evidence type="ECO:0000256" key="1">
    <source>
        <dbReference type="SAM" id="MobiDB-lite"/>
    </source>
</evidence>
<sequence>MARFGSLIGVGLAATMMIAAPSFAATTPAKPATTAVKPAAKPVKQAAAKPKAASQRVAAARPTGHMVKAKQANGKTVTYNCSLPGNKNKQACKG</sequence>
<dbReference type="AlphaFoldDB" id="A0A142VYE3"/>
<dbReference type="EMBL" id="CP013342">
    <property type="protein sequence ID" value="AMU94830.1"/>
    <property type="molecule type" value="Genomic_DNA"/>
</dbReference>
<feature type="compositionally biased region" description="Low complexity" evidence="1">
    <location>
        <begin position="42"/>
        <end position="63"/>
    </location>
</feature>
<protein>
    <submittedName>
        <fullName evidence="3">Uncharacterized protein</fullName>
    </submittedName>
</protein>
<accession>A0A142VYE3</accession>